<evidence type="ECO:0000313" key="2">
    <source>
        <dbReference type="WBParaSite" id="ALUE_0001288401-mRNA-1"/>
    </source>
</evidence>
<protein>
    <submittedName>
        <fullName evidence="2">RAB3GAP2_C domain-containing protein</fullName>
    </submittedName>
</protein>
<proteinExistence type="predicted"/>
<sequence length="105" mass="11614">MAAALVRLSLSSPCYLPVGAYDGISQMIQLTVCATYAMKVARRVGVRSHGICEEFVYEDPMNQNGGKIIQEMAEDVEERPFSLICSHLLSFVSKNPLESVDLTWS</sequence>
<organism evidence="1 2">
    <name type="scientific">Ascaris lumbricoides</name>
    <name type="common">Giant roundworm</name>
    <dbReference type="NCBI Taxonomy" id="6252"/>
    <lineage>
        <taxon>Eukaryota</taxon>
        <taxon>Metazoa</taxon>
        <taxon>Ecdysozoa</taxon>
        <taxon>Nematoda</taxon>
        <taxon>Chromadorea</taxon>
        <taxon>Rhabditida</taxon>
        <taxon>Spirurina</taxon>
        <taxon>Ascaridomorpha</taxon>
        <taxon>Ascaridoidea</taxon>
        <taxon>Ascarididae</taxon>
        <taxon>Ascaris</taxon>
    </lineage>
</organism>
<name>A0A0M3I6Z1_ASCLU</name>
<accession>A0A0M3I6Z1</accession>
<evidence type="ECO:0000313" key="1">
    <source>
        <dbReference type="Proteomes" id="UP000036681"/>
    </source>
</evidence>
<reference evidence="2" key="1">
    <citation type="submission" date="2017-02" db="UniProtKB">
        <authorList>
            <consortium name="WormBaseParasite"/>
        </authorList>
    </citation>
    <scope>IDENTIFICATION</scope>
</reference>
<keyword evidence="1" id="KW-1185">Reference proteome</keyword>
<dbReference type="Proteomes" id="UP000036681">
    <property type="component" value="Unplaced"/>
</dbReference>
<dbReference type="WBParaSite" id="ALUE_0001288401-mRNA-1">
    <property type="protein sequence ID" value="ALUE_0001288401-mRNA-1"/>
    <property type="gene ID" value="ALUE_0001288401"/>
</dbReference>
<dbReference type="AlphaFoldDB" id="A0A0M3I6Z1"/>